<comment type="caution">
    <text evidence="2">The sequence shown here is derived from an EMBL/GenBank/DDBJ whole genome shotgun (WGS) entry which is preliminary data.</text>
</comment>
<dbReference type="EMBL" id="PVWO01000265">
    <property type="protein sequence ID" value="PSB54359.1"/>
    <property type="molecule type" value="Genomic_DNA"/>
</dbReference>
<gene>
    <name evidence="2" type="ORF">C7B77_18375</name>
</gene>
<dbReference type="Proteomes" id="UP000238937">
    <property type="component" value="Unassembled WGS sequence"/>
</dbReference>
<keyword evidence="1" id="KW-0812">Transmembrane</keyword>
<keyword evidence="1" id="KW-1133">Transmembrane helix</keyword>
<reference evidence="2 3" key="1">
    <citation type="submission" date="2018-03" db="EMBL/GenBank/DDBJ databases">
        <title>The ancient ancestry and fast evolution of plastids.</title>
        <authorList>
            <person name="Moore K.R."/>
            <person name="Magnabosco C."/>
            <person name="Momper L."/>
            <person name="Gold D.A."/>
            <person name="Bosak T."/>
            <person name="Fournier G.P."/>
        </authorList>
    </citation>
    <scope>NUCLEOTIDE SEQUENCE [LARGE SCALE GENOMIC DNA]</scope>
    <source>
        <strain evidence="2 3">CCALA 037</strain>
    </source>
</reference>
<evidence type="ECO:0000256" key="1">
    <source>
        <dbReference type="SAM" id="Phobius"/>
    </source>
</evidence>
<dbReference type="OrthoDB" id="8450945at2"/>
<evidence type="ECO:0000313" key="3">
    <source>
        <dbReference type="Proteomes" id="UP000238937"/>
    </source>
</evidence>
<proteinExistence type="predicted"/>
<keyword evidence="3" id="KW-1185">Reference proteome</keyword>
<accession>A0A2T1GAS8</accession>
<sequence length="168" mass="18911">MCSFFINSLIAIDARISATILGAMITAIVGLVATIITQIQTKSREIEEAHRGKKVEIYQKFLGTVASLIGGQNKQSTIKQPTEQELIDFMFLHKTEILLWGSPNVIRTQLEFQKSNSPDSEYFDKFTAINNVFKAIREDIGLSNDGLNNLELIKLFLKDPDELDRESC</sequence>
<keyword evidence="1" id="KW-0472">Membrane</keyword>
<feature type="transmembrane region" description="Helical" evidence="1">
    <location>
        <begin position="16"/>
        <end position="36"/>
    </location>
</feature>
<organism evidence="2 3">
    <name type="scientific">Chamaesiphon polymorphus CCALA 037</name>
    <dbReference type="NCBI Taxonomy" id="2107692"/>
    <lineage>
        <taxon>Bacteria</taxon>
        <taxon>Bacillati</taxon>
        <taxon>Cyanobacteriota</taxon>
        <taxon>Cyanophyceae</taxon>
        <taxon>Gomontiellales</taxon>
        <taxon>Chamaesiphonaceae</taxon>
        <taxon>Chamaesiphon</taxon>
    </lineage>
</organism>
<dbReference type="AlphaFoldDB" id="A0A2T1GAS8"/>
<protein>
    <submittedName>
        <fullName evidence="2">Uncharacterized protein</fullName>
    </submittedName>
</protein>
<name>A0A2T1GAS8_9CYAN</name>
<evidence type="ECO:0000313" key="2">
    <source>
        <dbReference type="EMBL" id="PSB54359.1"/>
    </source>
</evidence>